<evidence type="ECO:0000256" key="4">
    <source>
        <dbReference type="ARBA" id="ARBA00022555"/>
    </source>
</evidence>
<evidence type="ECO:0000256" key="18">
    <source>
        <dbReference type="PROSITE-ProRule" id="PRU00708"/>
    </source>
</evidence>
<evidence type="ECO:0000256" key="11">
    <source>
        <dbReference type="ARBA" id="ARBA00023054"/>
    </source>
</evidence>
<feature type="repeat" description="PPR" evidence="18">
    <location>
        <begin position="142"/>
        <end position="177"/>
    </location>
</feature>
<dbReference type="GO" id="GO:0000049">
    <property type="term" value="F:tRNA binding"/>
    <property type="evidence" value="ECO:0007669"/>
    <property type="project" value="UniProtKB-KW"/>
</dbReference>
<dbReference type="PANTHER" id="PTHR21393">
    <property type="entry name" value="MITOCHONDRIAL 28S RIBOSOMAL PROTEIN S27"/>
    <property type="match status" value="1"/>
</dbReference>
<feature type="compositionally biased region" description="Low complexity" evidence="20">
    <location>
        <begin position="538"/>
        <end position="553"/>
    </location>
</feature>
<dbReference type="InterPro" id="IPR011990">
    <property type="entry name" value="TPR-like_helical_dom_sf"/>
</dbReference>
<evidence type="ECO:0000256" key="17">
    <source>
        <dbReference type="ARBA" id="ARBA00075386"/>
    </source>
</evidence>
<keyword evidence="11 19" id="KW-0175">Coiled coil</keyword>
<dbReference type="PANTHER" id="PTHR21393:SF0">
    <property type="entry name" value="SMALL RIBOSOMAL SUBUNIT PROTEIN MS27"/>
    <property type="match status" value="1"/>
</dbReference>
<dbReference type="AlphaFoldDB" id="A0A3Q3JZI7"/>
<organism evidence="21 22">
    <name type="scientific">Monopterus albus</name>
    <name type="common">Swamp eel</name>
    <dbReference type="NCBI Taxonomy" id="43700"/>
    <lineage>
        <taxon>Eukaryota</taxon>
        <taxon>Metazoa</taxon>
        <taxon>Chordata</taxon>
        <taxon>Craniata</taxon>
        <taxon>Vertebrata</taxon>
        <taxon>Euteleostomi</taxon>
        <taxon>Actinopterygii</taxon>
        <taxon>Neopterygii</taxon>
        <taxon>Teleostei</taxon>
        <taxon>Neoteleostei</taxon>
        <taxon>Acanthomorphata</taxon>
        <taxon>Anabantaria</taxon>
        <taxon>Synbranchiformes</taxon>
        <taxon>Synbranchidae</taxon>
        <taxon>Monopterus</taxon>
    </lineage>
</organism>
<dbReference type="InterPro" id="IPR019266">
    <property type="entry name" value="Ribosomal_mS27"/>
</dbReference>
<dbReference type="PROSITE" id="PS51375">
    <property type="entry name" value="PPR"/>
    <property type="match status" value="1"/>
</dbReference>
<comment type="similarity">
    <text evidence="14">Belongs to the mitochondrion-specific ribosomal protein mS27 family.</text>
</comment>
<evidence type="ECO:0000256" key="2">
    <source>
        <dbReference type="ARBA" id="ARBA00004496"/>
    </source>
</evidence>
<dbReference type="FunFam" id="1.25.40.10:FF:000232">
    <property type="entry name" value="28S ribosomal protein S27, mitochondrial"/>
    <property type="match status" value="1"/>
</dbReference>
<keyword evidence="7" id="KW-0810">Translation regulation</keyword>
<accession>A0A3Q3JZI7</accession>
<evidence type="ECO:0000256" key="6">
    <source>
        <dbReference type="ARBA" id="ARBA00022737"/>
    </source>
</evidence>
<dbReference type="GO" id="GO:0005743">
    <property type="term" value="C:mitochondrial inner membrane"/>
    <property type="evidence" value="ECO:0007669"/>
    <property type="project" value="UniProtKB-ARBA"/>
</dbReference>
<feature type="region of interest" description="Disordered" evidence="20">
    <location>
        <begin position="293"/>
        <end position="320"/>
    </location>
</feature>
<dbReference type="GO" id="GO:0006417">
    <property type="term" value="P:regulation of translation"/>
    <property type="evidence" value="ECO:0007669"/>
    <property type="project" value="UniProtKB-KW"/>
</dbReference>
<evidence type="ECO:0000256" key="7">
    <source>
        <dbReference type="ARBA" id="ARBA00022845"/>
    </source>
</evidence>
<evidence type="ECO:0000313" key="21">
    <source>
        <dbReference type="Ensembl" id="ENSMALP00000025774.1"/>
    </source>
</evidence>
<protein>
    <recommendedName>
        <fullName evidence="15">Small ribosomal subunit protein mS27</fullName>
    </recommendedName>
    <alternativeName>
        <fullName evidence="17">28S ribosomal protein S27, mitochondrial</fullName>
    </alternativeName>
    <alternativeName>
        <fullName evidence="16">Mitochondrial ribosomal protein S27</fullName>
    </alternativeName>
</protein>
<evidence type="ECO:0000256" key="9">
    <source>
        <dbReference type="ARBA" id="ARBA00022946"/>
    </source>
</evidence>
<evidence type="ECO:0000256" key="3">
    <source>
        <dbReference type="ARBA" id="ARBA00022490"/>
    </source>
</evidence>
<evidence type="ECO:0000256" key="8">
    <source>
        <dbReference type="ARBA" id="ARBA00022884"/>
    </source>
</evidence>
<evidence type="ECO:0000313" key="22">
    <source>
        <dbReference type="Proteomes" id="UP000261600"/>
    </source>
</evidence>
<evidence type="ECO:0000256" key="20">
    <source>
        <dbReference type="SAM" id="MobiDB-lite"/>
    </source>
</evidence>
<reference evidence="21" key="2">
    <citation type="submission" date="2025-09" db="UniProtKB">
        <authorList>
            <consortium name="Ensembl"/>
        </authorList>
    </citation>
    <scope>IDENTIFICATION</scope>
</reference>
<evidence type="ECO:0000256" key="16">
    <source>
        <dbReference type="ARBA" id="ARBA00074987"/>
    </source>
</evidence>
<evidence type="ECO:0000256" key="5">
    <source>
        <dbReference type="ARBA" id="ARBA00022730"/>
    </source>
</evidence>
<dbReference type="Pfam" id="PF10037">
    <property type="entry name" value="MRP-S27"/>
    <property type="match status" value="1"/>
</dbReference>
<evidence type="ECO:0000256" key="1">
    <source>
        <dbReference type="ARBA" id="ARBA00004173"/>
    </source>
</evidence>
<evidence type="ECO:0000256" key="13">
    <source>
        <dbReference type="ARBA" id="ARBA00023274"/>
    </source>
</evidence>
<evidence type="ECO:0000256" key="10">
    <source>
        <dbReference type="ARBA" id="ARBA00022980"/>
    </source>
</evidence>
<keyword evidence="8" id="KW-0694">RNA-binding</keyword>
<evidence type="ECO:0000256" key="12">
    <source>
        <dbReference type="ARBA" id="ARBA00023128"/>
    </source>
</evidence>
<dbReference type="STRING" id="43700.ENSMALP00000025774"/>
<evidence type="ECO:0000256" key="15">
    <source>
        <dbReference type="ARBA" id="ARBA00069223"/>
    </source>
</evidence>
<keyword evidence="13" id="KW-0687">Ribonucleoprotein</keyword>
<dbReference type="GO" id="GO:0019843">
    <property type="term" value="F:rRNA binding"/>
    <property type="evidence" value="ECO:0007669"/>
    <property type="project" value="UniProtKB-KW"/>
</dbReference>
<feature type="region of interest" description="Disordered" evidence="20">
    <location>
        <begin position="537"/>
        <end position="563"/>
    </location>
</feature>
<keyword evidence="5" id="KW-0699">rRNA-binding</keyword>
<dbReference type="Ensembl" id="ENSMALT00000026251.1">
    <property type="protein sequence ID" value="ENSMALP00000025774.1"/>
    <property type="gene ID" value="ENSMALG00000017925.1"/>
</dbReference>
<keyword evidence="10" id="KW-0689">Ribosomal protein</keyword>
<keyword evidence="12" id="KW-0496">Mitochondrion</keyword>
<dbReference type="GO" id="GO:0005763">
    <property type="term" value="C:mitochondrial small ribosomal subunit"/>
    <property type="evidence" value="ECO:0007669"/>
    <property type="project" value="UniProtKB-ARBA"/>
</dbReference>
<dbReference type="Proteomes" id="UP000261600">
    <property type="component" value="Unplaced"/>
</dbReference>
<evidence type="ECO:0000256" key="14">
    <source>
        <dbReference type="ARBA" id="ARBA00061536"/>
    </source>
</evidence>
<dbReference type="Gene3D" id="1.25.40.10">
    <property type="entry name" value="Tetratricopeptide repeat domain"/>
    <property type="match status" value="1"/>
</dbReference>
<keyword evidence="9" id="KW-0809">Transit peptide</keyword>
<feature type="coiled-coil region" evidence="19">
    <location>
        <begin position="364"/>
        <end position="409"/>
    </location>
</feature>
<name>A0A3Q3JZI7_MONAL</name>
<dbReference type="InterPro" id="IPR034913">
    <property type="entry name" value="mS27/PTCD2"/>
</dbReference>
<evidence type="ECO:0000256" key="19">
    <source>
        <dbReference type="SAM" id="Coils"/>
    </source>
</evidence>
<sequence>MAASVLKRCVTTAVKIKCLSPSFSARSRRWLLSAAYTDTKVWESREKDHQHLVVLANTMDNTYNRNLPVSSLTVSRFIDNISSREEVDQAEYYLYKFRHSPNCWYLRDWTIHSWIRQCLKYGAREKALYTLKNKVQYGIFPDDFTFNLLIDSYIKDGDFKSAFSVVEEVMLQEAFDLPSTQILSLYALGSYLATRPQLTVSEERAMGASLLICGLKHDNTVGLSAQLLGSALLGRVEILNGICAVFKGMPLSWARGYLGRALGVMESVAAASCDVKLSKDTLEFMNDLLQKLSSTSDSDSSGEESGGEEDKKDTVDEDDQAEQAKLPQYINRFKELSSLLESQGKVESASFQALVTTLAQQNLAAAEKLDLEQYESRVQAWEAERKQLIQREKEMREKAEQEKQERLAAKAVAQQARVFLNQLHKPPVELRLDKNQDLRAIRFAAFNPILDPWIYILLRKTVLLKLIEKIKCLFCKMGARSQQRQNNLHCIDAHHLTSVISNQAFLHNVNPSFQRFLYLPEGGEVYAGNCHKVDKLSGSRSSSVRNSQASYSSEQGSAEGQGREGTNVIGVLSACPKDPALEVSLSAETVEEKCI</sequence>
<keyword evidence="3" id="KW-0963">Cytoplasm</keyword>
<dbReference type="NCBIfam" id="TIGR00756">
    <property type="entry name" value="PPR"/>
    <property type="match status" value="1"/>
</dbReference>
<comment type="subcellular location">
    <subcellularLocation>
        <location evidence="2">Cytoplasm</location>
    </subcellularLocation>
    <subcellularLocation>
        <location evidence="1">Mitochondrion</location>
    </subcellularLocation>
</comment>
<reference evidence="21" key="1">
    <citation type="submission" date="2025-08" db="UniProtKB">
        <authorList>
            <consortium name="Ensembl"/>
        </authorList>
    </citation>
    <scope>IDENTIFICATION</scope>
</reference>
<keyword evidence="4" id="KW-0820">tRNA-binding</keyword>
<keyword evidence="6" id="KW-0677">Repeat</keyword>
<keyword evidence="22" id="KW-1185">Reference proteome</keyword>
<proteinExistence type="inferred from homology"/>
<dbReference type="InterPro" id="IPR002885">
    <property type="entry name" value="PPR_rpt"/>
</dbReference>